<evidence type="ECO:0000259" key="5">
    <source>
        <dbReference type="PROSITE" id="PS50977"/>
    </source>
</evidence>
<dbReference type="InterPro" id="IPR036271">
    <property type="entry name" value="Tet_transcr_reg_TetR-rel_C_sf"/>
</dbReference>
<dbReference type="SUPFAM" id="SSF46689">
    <property type="entry name" value="Homeodomain-like"/>
    <property type="match status" value="1"/>
</dbReference>
<evidence type="ECO:0000313" key="6">
    <source>
        <dbReference type="EMBL" id="MFC3996859.1"/>
    </source>
</evidence>
<dbReference type="PANTHER" id="PTHR47506:SF1">
    <property type="entry name" value="HTH-TYPE TRANSCRIPTIONAL REGULATOR YJDC"/>
    <property type="match status" value="1"/>
</dbReference>
<dbReference type="Proteomes" id="UP001595847">
    <property type="component" value="Unassembled WGS sequence"/>
</dbReference>
<dbReference type="InterPro" id="IPR001647">
    <property type="entry name" value="HTH_TetR"/>
</dbReference>
<proteinExistence type="predicted"/>
<dbReference type="InterPro" id="IPR009057">
    <property type="entry name" value="Homeodomain-like_sf"/>
</dbReference>
<feature type="DNA-binding region" description="H-T-H motif" evidence="4">
    <location>
        <begin position="29"/>
        <end position="48"/>
    </location>
</feature>
<protein>
    <submittedName>
        <fullName evidence="6">TetR/AcrR family transcriptional regulator</fullName>
    </submittedName>
</protein>
<evidence type="ECO:0000313" key="7">
    <source>
        <dbReference type="Proteomes" id="UP001595847"/>
    </source>
</evidence>
<dbReference type="PANTHER" id="PTHR47506">
    <property type="entry name" value="TRANSCRIPTIONAL REGULATORY PROTEIN"/>
    <property type="match status" value="1"/>
</dbReference>
<dbReference type="PROSITE" id="PS50977">
    <property type="entry name" value="HTH_TETR_2"/>
    <property type="match status" value="1"/>
</dbReference>
<name>A0ABV8FN44_9ACTN</name>
<evidence type="ECO:0000256" key="4">
    <source>
        <dbReference type="PROSITE-ProRule" id="PRU00335"/>
    </source>
</evidence>
<dbReference type="Gene3D" id="1.10.10.60">
    <property type="entry name" value="Homeodomain-like"/>
    <property type="match status" value="1"/>
</dbReference>
<evidence type="ECO:0000256" key="3">
    <source>
        <dbReference type="ARBA" id="ARBA00023163"/>
    </source>
</evidence>
<dbReference type="Gene3D" id="1.10.357.10">
    <property type="entry name" value="Tetracycline Repressor, domain 2"/>
    <property type="match status" value="1"/>
</dbReference>
<evidence type="ECO:0000256" key="2">
    <source>
        <dbReference type="ARBA" id="ARBA00023125"/>
    </source>
</evidence>
<reference evidence="7" key="1">
    <citation type="journal article" date="2019" name="Int. J. Syst. Evol. Microbiol.">
        <title>The Global Catalogue of Microorganisms (GCM) 10K type strain sequencing project: providing services to taxonomists for standard genome sequencing and annotation.</title>
        <authorList>
            <consortium name="The Broad Institute Genomics Platform"/>
            <consortium name="The Broad Institute Genome Sequencing Center for Infectious Disease"/>
            <person name="Wu L."/>
            <person name="Ma J."/>
        </authorList>
    </citation>
    <scope>NUCLEOTIDE SEQUENCE [LARGE SCALE GENOMIC DNA]</scope>
    <source>
        <strain evidence="7">TBRC 1826</strain>
    </source>
</reference>
<sequence>MAGRKRFDVDTAAEQAMRVFWEHGYAEASMSMLLEATGLGRGSLYATFGDKKELFERSLRLYSASFGTSAKAAKQAPPADPASAAEGYLTTTLDRMADPAVPGGCLVSQSAAQLPDLEPSSRELVRTILDGQREFIQRALTEAGAEPAVAAELAPFVAAVNQGLAVLHRTGAPLEELRLIIRTARDTVAART</sequence>
<keyword evidence="3" id="KW-0804">Transcription</keyword>
<keyword evidence="7" id="KW-1185">Reference proteome</keyword>
<comment type="caution">
    <text evidence="6">The sequence shown here is derived from an EMBL/GenBank/DDBJ whole genome shotgun (WGS) entry which is preliminary data.</text>
</comment>
<dbReference type="InterPro" id="IPR011075">
    <property type="entry name" value="TetR_C"/>
</dbReference>
<dbReference type="RefSeq" id="WP_378533294.1">
    <property type="nucleotide sequence ID" value="NZ_JBHSBH010000008.1"/>
</dbReference>
<dbReference type="SUPFAM" id="SSF48498">
    <property type="entry name" value="Tetracyclin repressor-like, C-terminal domain"/>
    <property type="match status" value="1"/>
</dbReference>
<dbReference type="Pfam" id="PF00440">
    <property type="entry name" value="TetR_N"/>
    <property type="match status" value="1"/>
</dbReference>
<evidence type="ECO:0000256" key="1">
    <source>
        <dbReference type="ARBA" id="ARBA00023015"/>
    </source>
</evidence>
<dbReference type="Pfam" id="PF16925">
    <property type="entry name" value="TetR_C_13"/>
    <property type="match status" value="1"/>
</dbReference>
<keyword evidence="2 4" id="KW-0238">DNA-binding</keyword>
<keyword evidence="1" id="KW-0805">Transcription regulation</keyword>
<accession>A0ABV8FN44</accession>
<gene>
    <name evidence="6" type="ORF">ACFOVU_13095</name>
</gene>
<organism evidence="6 7">
    <name type="scientific">Nocardiopsis sediminis</name>
    <dbReference type="NCBI Taxonomy" id="1778267"/>
    <lineage>
        <taxon>Bacteria</taxon>
        <taxon>Bacillati</taxon>
        <taxon>Actinomycetota</taxon>
        <taxon>Actinomycetes</taxon>
        <taxon>Streptosporangiales</taxon>
        <taxon>Nocardiopsidaceae</taxon>
        <taxon>Nocardiopsis</taxon>
    </lineage>
</organism>
<feature type="domain" description="HTH tetR-type" evidence="5">
    <location>
        <begin position="6"/>
        <end position="66"/>
    </location>
</feature>
<dbReference type="EMBL" id="JBHSBH010000008">
    <property type="protein sequence ID" value="MFC3996859.1"/>
    <property type="molecule type" value="Genomic_DNA"/>
</dbReference>